<dbReference type="Pfam" id="PF12867">
    <property type="entry name" value="DinB_2"/>
    <property type="match status" value="1"/>
</dbReference>
<sequence length="184" mass="21605">MSKQKAHWLQRLQSMNQELEAFLRNIEAYNEQELHFKPAEDAWSIAQVINHLVLGETGTMSYIQKKLSYGPPPELTLLHRLRGQLLKLMLSLPLKFKAPAVVSHLPEQPDVAALIEQWRNTRRQMEEFIKNMPEEYEHKALFKHPISGRMGMGEILSFWEEHLRHHIRQIKRIEQRLAAIASKT</sequence>
<protein>
    <recommendedName>
        <fullName evidence="1">DinB-like domain-containing protein</fullName>
    </recommendedName>
</protein>
<proteinExistence type="predicted"/>
<reference evidence="2 3" key="1">
    <citation type="submission" date="2020-03" db="EMBL/GenBank/DDBJ databases">
        <title>Genomic Encyclopedia of Type Strains, Phase IV (KMG-IV): sequencing the most valuable type-strain genomes for metagenomic binning, comparative biology and taxonomic classification.</title>
        <authorList>
            <person name="Goeker M."/>
        </authorList>
    </citation>
    <scope>NUCLEOTIDE SEQUENCE [LARGE SCALE GENOMIC DNA]</scope>
    <source>
        <strain evidence="2 3">DSM 5718</strain>
    </source>
</reference>
<evidence type="ECO:0000313" key="2">
    <source>
        <dbReference type="EMBL" id="NIK73125.1"/>
    </source>
</evidence>
<evidence type="ECO:0000259" key="1">
    <source>
        <dbReference type="Pfam" id="PF12867"/>
    </source>
</evidence>
<name>A0A846MNU2_9BACT</name>
<feature type="domain" description="DinB-like" evidence="1">
    <location>
        <begin position="17"/>
        <end position="170"/>
    </location>
</feature>
<dbReference type="InterPro" id="IPR034660">
    <property type="entry name" value="DinB/YfiT-like"/>
</dbReference>
<keyword evidence="3" id="KW-1185">Reference proteome</keyword>
<dbReference type="EMBL" id="JAASRN010000001">
    <property type="protein sequence ID" value="NIK73125.1"/>
    <property type="molecule type" value="Genomic_DNA"/>
</dbReference>
<dbReference type="SUPFAM" id="SSF109854">
    <property type="entry name" value="DinB/YfiT-like putative metalloenzymes"/>
    <property type="match status" value="1"/>
</dbReference>
<evidence type="ECO:0000313" key="3">
    <source>
        <dbReference type="Proteomes" id="UP000537126"/>
    </source>
</evidence>
<dbReference type="RefSeq" id="WP_166918397.1">
    <property type="nucleotide sequence ID" value="NZ_JAASRN010000001.1"/>
</dbReference>
<dbReference type="Proteomes" id="UP000537126">
    <property type="component" value="Unassembled WGS sequence"/>
</dbReference>
<dbReference type="InterPro" id="IPR024775">
    <property type="entry name" value="DinB-like"/>
</dbReference>
<dbReference type="Gene3D" id="1.20.120.450">
    <property type="entry name" value="dinb family like domain"/>
    <property type="match status" value="1"/>
</dbReference>
<organism evidence="2 3">
    <name type="scientific">Thermonema lapsum</name>
    <dbReference type="NCBI Taxonomy" id="28195"/>
    <lineage>
        <taxon>Bacteria</taxon>
        <taxon>Pseudomonadati</taxon>
        <taxon>Bacteroidota</taxon>
        <taxon>Cytophagia</taxon>
        <taxon>Cytophagales</taxon>
        <taxon>Thermonemataceae</taxon>
        <taxon>Thermonema</taxon>
    </lineage>
</organism>
<gene>
    <name evidence="2" type="ORF">FHS56_000611</name>
</gene>
<dbReference type="AlphaFoldDB" id="A0A846MNU2"/>
<accession>A0A846MNU2</accession>
<comment type="caution">
    <text evidence="2">The sequence shown here is derived from an EMBL/GenBank/DDBJ whole genome shotgun (WGS) entry which is preliminary data.</text>
</comment>